<feature type="region of interest" description="Disordered" evidence="1">
    <location>
        <begin position="15"/>
        <end position="36"/>
    </location>
</feature>
<protein>
    <recommendedName>
        <fullName evidence="4">Transposase</fullName>
    </recommendedName>
</protein>
<keyword evidence="3" id="KW-1185">Reference proteome</keyword>
<proteinExistence type="predicted"/>
<evidence type="ECO:0000256" key="1">
    <source>
        <dbReference type="SAM" id="MobiDB-lite"/>
    </source>
</evidence>
<comment type="caution">
    <text evidence="2">The sequence shown here is derived from an EMBL/GenBank/DDBJ whole genome shotgun (WGS) entry which is preliminary data.</text>
</comment>
<name>A0ABW7XSM5_STRCE</name>
<dbReference type="EMBL" id="JBITDC010000001">
    <property type="protein sequence ID" value="MFI5673077.1"/>
    <property type="molecule type" value="Genomic_DNA"/>
</dbReference>
<gene>
    <name evidence="2" type="ORF">ACIA8P_00175</name>
</gene>
<evidence type="ECO:0000313" key="3">
    <source>
        <dbReference type="Proteomes" id="UP001612415"/>
    </source>
</evidence>
<dbReference type="Proteomes" id="UP001612415">
    <property type="component" value="Unassembled WGS sequence"/>
</dbReference>
<reference evidence="2 3" key="1">
    <citation type="submission" date="2024-10" db="EMBL/GenBank/DDBJ databases">
        <title>The Natural Products Discovery Center: Release of the First 8490 Sequenced Strains for Exploring Actinobacteria Biosynthetic Diversity.</title>
        <authorList>
            <person name="Kalkreuter E."/>
            <person name="Kautsar S.A."/>
            <person name="Yang D."/>
            <person name="Bader C.D."/>
            <person name="Teijaro C.N."/>
            <person name="Fluegel L."/>
            <person name="Davis C.M."/>
            <person name="Simpson J.R."/>
            <person name="Lauterbach L."/>
            <person name="Steele A.D."/>
            <person name="Gui C."/>
            <person name="Meng S."/>
            <person name="Li G."/>
            <person name="Viehrig K."/>
            <person name="Ye F."/>
            <person name="Su P."/>
            <person name="Kiefer A.F."/>
            <person name="Nichols A."/>
            <person name="Cepeda A.J."/>
            <person name="Yan W."/>
            <person name="Fan B."/>
            <person name="Jiang Y."/>
            <person name="Adhikari A."/>
            <person name="Zheng C.-J."/>
            <person name="Schuster L."/>
            <person name="Cowan T.M."/>
            <person name="Smanski M.J."/>
            <person name="Chevrette M.G."/>
            <person name="De Carvalho L.P.S."/>
            <person name="Shen B."/>
        </authorList>
    </citation>
    <scope>NUCLEOTIDE SEQUENCE [LARGE SCALE GENOMIC DNA]</scope>
    <source>
        <strain evidence="2 3">NPDC051599</strain>
    </source>
</reference>
<evidence type="ECO:0000313" key="2">
    <source>
        <dbReference type="EMBL" id="MFI5673077.1"/>
    </source>
</evidence>
<sequence>MTVSCSSALLNALVPDVRHNDAGNNPDGGMSRQGYKGCGKTLRVRIIVHNRHAERLPAQERPRR</sequence>
<evidence type="ECO:0008006" key="4">
    <source>
        <dbReference type="Google" id="ProtNLM"/>
    </source>
</evidence>
<organism evidence="2 3">
    <name type="scientific">Streptomyces cellulosae</name>
    <dbReference type="NCBI Taxonomy" id="1968"/>
    <lineage>
        <taxon>Bacteria</taxon>
        <taxon>Bacillati</taxon>
        <taxon>Actinomycetota</taxon>
        <taxon>Actinomycetes</taxon>
        <taxon>Kitasatosporales</taxon>
        <taxon>Streptomycetaceae</taxon>
        <taxon>Streptomyces</taxon>
    </lineage>
</organism>
<accession>A0ABW7XSM5</accession>
<dbReference type="RefSeq" id="WP_398654147.1">
    <property type="nucleotide sequence ID" value="NZ_JBITDC010000001.1"/>
</dbReference>